<organism evidence="2 3">
    <name type="scientific">Rhynchophorus ferrugineus</name>
    <name type="common">Red palm weevil</name>
    <name type="synonym">Curculio ferrugineus</name>
    <dbReference type="NCBI Taxonomy" id="354439"/>
    <lineage>
        <taxon>Eukaryota</taxon>
        <taxon>Metazoa</taxon>
        <taxon>Ecdysozoa</taxon>
        <taxon>Arthropoda</taxon>
        <taxon>Hexapoda</taxon>
        <taxon>Insecta</taxon>
        <taxon>Pterygota</taxon>
        <taxon>Neoptera</taxon>
        <taxon>Endopterygota</taxon>
        <taxon>Coleoptera</taxon>
        <taxon>Polyphaga</taxon>
        <taxon>Cucujiformia</taxon>
        <taxon>Curculionidae</taxon>
        <taxon>Dryophthorinae</taxon>
        <taxon>Rhynchophorus</taxon>
    </lineage>
</organism>
<dbReference type="Proteomes" id="UP000625711">
    <property type="component" value="Unassembled WGS sequence"/>
</dbReference>
<protein>
    <submittedName>
        <fullName evidence="2">Uncharacterized protein</fullName>
    </submittedName>
</protein>
<accession>A0A834MDJ2</accession>
<evidence type="ECO:0000256" key="1">
    <source>
        <dbReference type="SAM" id="MobiDB-lite"/>
    </source>
</evidence>
<proteinExistence type="predicted"/>
<name>A0A834MDJ2_RHYFE</name>
<sequence length="115" mass="12458">MERTTVRLKPPGPGHPLAPLDTHHQSTNNPAHRVTSHGAGLWTSLCQHPAPRGSAVCECCDGDGPKKGRQLLTGRARRADRLTVDEVERRSREKEGTGGPTTRPEQAGITLGLIW</sequence>
<dbReference type="EMBL" id="JAACXV010013010">
    <property type="protein sequence ID" value="KAF7274214.1"/>
    <property type="molecule type" value="Genomic_DNA"/>
</dbReference>
<gene>
    <name evidence="2" type="ORF">GWI33_013107</name>
</gene>
<feature type="region of interest" description="Disordered" evidence="1">
    <location>
        <begin position="1"/>
        <end position="36"/>
    </location>
</feature>
<comment type="caution">
    <text evidence="2">The sequence shown here is derived from an EMBL/GenBank/DDBJ whole genome shotgun (WGS) entry which is preliminary data.</text>
</comment>
<evidence type="ECO:0000313" key="3">
    <source>
        <dbReference type="Proteomes" id="UP000625711"/>
    </source>
</evidence>
<dbReference type="AlphaFoldDB" id="A0A834MDJ2"/>
<feature type="compositionally biased region" description="Basic and acidic residues" evidence="1">
    <location>
        <begin position="77"/>
        <end position="96"/>
    </location>
</feature>
<feature type="region of interest" description="Disordered" evidence="1">
    <location>
        <begin position="77"/>
        <end position="111"/>
    </location>
</feature>
<evidence type="ECO:0000313" key="2">
    <source>
        <dbReference type="EMBL" id="KAF7274214.1"/>
    </source>
</evidence>
<reference evidence="2" key="1">
    <citation type="submission" date="2020-08" db="EMBL/GenBank/DDBJ databases">
        <title>Genome sequencing and assembly of the red palm weevil Rhynchophorus ferrugineus.</title>
        <authorList>
            <person name="Dias G.B."/>
            <person name="Bergman C.M."/>
            <person name="Manee M."/>
        </authorList>
    </citation>
    <scope>NUCLEOTIDE SEQUENCE</scope>
    <source>
        <strain evidence="2">AA-2017</strain>
        <tissue evidence="2">Whole larva</tissue>
    </source>
</reference>
<keyword evidence="3" id="KW-1185">Reference proteome</keyword>